<sequence>MDSDEAGVVDYEFIDNDSDDSNDVSSHRYQVYVIGEEGILKELELAGYQYIGGPCTCYMYCIWSSLVAVVINQCLCDGKYVTLCLRENPGSLFIATNCDAVTRLKDAQEWAATIIYTQLQVDRGGSMVGAIHGCIQREPLVVGKPSTFTMDYLANEFAWLGYTLDTDILFGQNGGYKTFLVLSGVTTLSVLQSPNNSIQPDFYTNKISDFLSLKAATV</sequence>
<dbReference type="GO" id="GO:0016791">
    <property type="term" value="F:phosphatase activity"/>
    <property type="evidence" value="ECO:0000318"/>
    <property type="project" value="GO_Central"/>
</dbReference>
<proteinExistence type="predicted"/>
<gene>
    <name evidence="1" type="ORF">PRUPE_8G237000</name>
</gene>
<dbReference type="GO" id="GO:0005737">
    <property type="term" value="C:cytoplasm"/>
    <property type="evidence" value="ECO:0000318"/>
    <property type="project" value="GO_Central"/>
</dbReference>
<accession>A0A251N2H0</accession>
<evidence type="ECO:0000313" key="1">
    <source>
        <dbReference type="EMBL" id="ONH93542.1"/>
    </source>
</evidence>
<dbReference type="InterPro" id="IPR036412">
    <property type="entry name" value="HAD-like_sf"/>
</dbReference>
<dbReference type="PANTHER" id="PTHR19288">
    <property type="entry name" value="4-NITROPHENYLPHOSPHATASE-RELATED"/>
    <property type="match status" value="1"/>
</dbReference>
<protein>
    <submittedName>
        <fullName evidence="1">Uncharacterized protein</fullName>
    </submittedName>
</protein>
<dbReference type="PANTHER" id="PTHR19288:SF46">
    <property type="entry name" value="HALOACID DEHALOGENASE-LIKE HYDROLASE DOMAIN-CONTAINING PROTEIN 2"/>
    <property type="match status" value="1"/>
</dbReference>
<dbReference type="Pfam" id="PF13242">
    <property type="entry name" value="Hydrolase_like"/>
    <property type="match status" value="1"/>
</dbReference>
<dbReference type="Gramene" id="ONH93542">
    <property type="protein sequence ID" value="ONH93542"/>
    <property type="gene ID" value="PRUPE_8G237000"/>
</dbReference>
<dbReference type="Proteomes" id="UP000006882">
    <property type="component" value="Chromosome G8"/>
</dbReference>
<dbReference type="STRING" id="3760.A0A251N2H0"/>
<reference evidence="1 2" key="1">
    <citation type="journal article" date="2013" name="Nat. Genet.">
        <title>The high-quality draft genome of peach (Prunus persica) identifies unique patterns of genetic diversity, domestication and genome evolution.</title>
        <authorList>
            <consortium name="International Peach Genome Initiative"/>
            <person name="Verde I."/>
            <person name="Abbott A.G."/>
            <person name="Scalabrin S."/>
            <person name="Jung S."/>
            <person name="Shu S."/>
            <person name="Marroni F."/>
            <person name="Zhebentyayeva T."/>
            <person name="Dettori M.T."/>
            <person name="Grimwood J."/>
            <person name="Cattonaro F."/>
            <person name="Zuccolo A."/>
            <person name="Rossini L."/>
            <person name="Jenkins J."/>
            <person name="Vendramin E."/>
            <person name="Meisel L.A."/>
            <person name="Decroocq V."/>
            <person name="Sosinski B."/>
            <person name="Prochnik S."/>
            <person name="Mitros T."/>
            <person name="Policriti A."/>
            <person name="Cipriani G."/>
            <person name="Dondini L."/>
            <person name="Ficklin S."/>
            <person name="Goodstein D.M."/>
            <person name="Xuan P."/>
            <person name="Del Fabbro C."/>
            <person name="Aramini V."/>
            <person name="Copetti D."/>
            <person name="Gonzalez S."/>
            <person name="Horner D.S."/>
            <person name="Falchi R."/>
            <person name="Lucas S."/>
            <person name="Mica E."/>
            <person name="Maldonado J."/>
            <person name="Lazzari B."/>
            <person name="Bielenberg D."/>
            <person name="Pirona R."/>
            <person name="Miculan M."/>
            <person name="Barakat A."/>
            <person name="Testolin R."/>
            <person name="Stella A."/>
            <person name="Tartarini S."/>
            <person name="Tonutti P."/>
            <person name="Arus P."/>
            <person name="Orellana A."/>
            <person name="Wells C."/>
            <person name="Main D."/>
            <person name="Vizzotto G."/>
            <person name="Silva H."/>
            <person name="Salamini F."/>
            <person name="Schmutz J."/>
            <person name="Morgante M."/>
            <person name="Rokhsar D.S."/>
        </authorList>
    </citation>
    <scope>NUCLEOTIDE SEQUENCE [LARGE SCALE GENOMIC DNA]</scope>
    <source>
        <strain evidence="2">cv. Nemared</strain>
    </source>
</reference>
<dbReference type="AlphaFoldDB" id="A0A251N2H0"/>
<dbReference type="Gene3D" id="3.40.50.1000">
    <property type="entry name" value="HAD superfamily/HAD-like"/>
    <property type="match status" value="1"/>
</dbReference>
<organism evidence="1 2">
    <name type="scientific">Prunus persica</name>
    <name type="common">Peach</name>
    <name type="synonym">Amygdalus persica</name>
    <dbReference type="NCBI Taxonomy" id="3760"/>
    <lineage>
        <taxon>Eukaryota</taxon>
        <taxon>Viridiplantae</taxon>
        <taxon>Streptophyta</taxon>
        <taxon>Embryophyta</taxon>
        <taxon>Tracheophyta</taxon>
        <taxon>Spermatophyta</taxon>
        <taxon>Magnoliopsida</taxon>
        <taxon>eudicotyledons</taxon>
        <taxon>Gunneridae</taxon>
        <taxon>Pentapetalae</taxon>
        <taxon>rosids</taxon>
        <taxon>fabids</taxon>
        <taxon>Rosales</taxon>
        <taxon>Rosaceae</taxon>
        <taxon>Amygdaloideae</taxon>
        <taxon>Amygdaleae</taxon>
        <taxon>Prunus</taxon>
    </lineage>
</organism>
<dbReference type="EMBL" id="CM007658">
    <property type="protein sequence ID" value="ONH93542.1"/>
    <property type="molecule type" value="Genomic_DNA"/>
</dbReference>
<keyword evidence="2" id="KW-1185">Reference proteome</keyword>
<evidence type="ECO:0000313" key="2">
    <source>
        <dbReference type="Proteomes" id="UP000006882"/>
    </source>
</evidence>
<dbReference type="SUPFAM" id="SSF56784">
    <property type="entry name" value="HAD-like"/>
    <property type="match status" value="1"/>
</dbReference>
<name>A0A251N2H0_PRUPE</name>
<dbReference type="InterPro" id="IPR023214">
    <property type="entry name" value="HAD_sf"/>
</dbReference>